<name>A0A9W6KLT4_9ACTN</name>
<evidence type="ECO:0000313" key="2">
    <source>
        <dbReference type="Proteomes" id="UP001143480"/>
    </source>
</evidence>
<reference evidence="1" key="2">
    <citation type="submission" date="2023-01" db="EMBL/GenBank/DDBJ databases">
        <authorList>
            <person name="Sun Q."/>
            <person name="Evtushenko L."/>
        </authorList>
    </citation>
    <scope>NUCLEOTIDE SEQUENCE</scope>
    <source>
        <strain evidence="1">VKM Ac-1321</strain>
    </source>
</reference>
<comment type="caution">
    <text evidence="1">The sequence shown here is derived from an EMBL/GenBank/DDBJ whole genome shotgun (WGS) entry which is preliminary data.</text>
</comment>
<keyword evidence="2" id="KW-1185">Reference proteome</keyword>
<dbReference type="Proteomes" id="UP001143480">
    <property type="component" value="Unassembled WGS sequence"/>
</dbReference>
<proteinExistence type="predicted"/>
<organism evidence="1 2">
    <name type="scientific">Dactylosporangium matsuzakiense</name>
    <dbReference type="NCBI Taxonomy" id="53360"/>
    <lineage>
        <taxon>Bacteria</taxon>
        <taxon>Bacillati</taxon>
        <taxon>Actinomycetota</taxon>
        <taxon>Actinomycetes</taxon>
        <taxon>Micromonosporales</taxon>
        <taxon>Micromonosporaceae</taxon>
        <taxon>Dactylosporangium</taxon>
    </lineage>
</organism>
<dbReference type="EMBL" id="BSFP01000045">
    <property type="protein sequence ID" value="GLL04396.1"/>
    <property type="molecule type" value="Genomic_DNA"/>
</dbReference>
<evidence type="ECO:0000313" key="1">
    <source>
        <dbReference type="EMBL" id="GLL04396.1"/>
    </source>
</evidence>
<dbReference type="AlphaFoldDB" id="A0A9W6KLT4"/>
<protein>
    <submittedName>
        <fullName evidence="1">Uncharacterized protein</fullName>
    </submittedName>
</protein>
<sequence length="58" mass="5909">MRPGIPDGAAVFTLGTDLTDLDGALKGRPGTVTVIRPDRVVQPSTSRSFAANSSGLPA</sequence>
<accession>A0A9W6KLT4</accession>
<gene>
    <name evidence="1" type="ORF">GCM10017581_061430</name>
</gene>
<reference evidence="1" key="1">
    <citation type="journal article" date="2014" name="Int. J. Syst. Evol. Microbiol.">
        <title>Complete genome sequence of Corynebacterium casei LMG S-19264T (=DSM 44701T), isolated from a smear-ripened cheese.</title>
        <authorList>
            <consortium name="US DOE Joint Genome Institute (JGI-PGF)"/>
            <person name="Walter F."/>
            <person name="Albersmeier A."/>
            <person name="Kalinowski J."/>
            <person name="Ruckert C."/>
        </authorList>
    </citation>
    <scope>NUCLEOTIDE SEQUENCE</scope>
    <source>
        <strain evidence="1">VKM Ac-1321</strain>
    </source>
</reference>